<evidence type="ECO:0000256" key="3">
    <source>
        <dbReference type="ARBA" id="ARBA00022670"/>
    </source>
</evidence>
<keyword evidence="10" id="KW-0472">Membrane</keyword>
<feature type="domain" description="HYR" evidence="19">
    <location>
        <begin position="2334"/>
        <end position="2416"/>
    </location>
</feature>
<dbReference type="InterPro" id="IPR009003">
    <property type="entry name" value="Peptidase_S1_PA"/>
</dbReference>
<feature type="domain" description="CUB" evidence="15">
    <location>
        <begin position="4313"/>
        <end position="4435"/>
    </location>
</feature>
<feature type="disulfide bond" evidence="13">
    <location>
        <begin position="3043"/>
        <end position="3058"/>
    </location>
</feature>
<dbReference type="InterPro" id="IPR003410">
    <property type="entry name" value="HYR_dom"/>
</dbReference>
<feature type="domain" description="SEA" evidence="16">
    <location>
        <begin position="922"/>
        <end position="1040"/>
    </location>
</feature>
<feature type="domain" description="HYR" evidence="19">
    <location>
        <begin position="2093"/>
        <end position="2171"/>
    </location>
</feature>
<dbReference type="PANTHER" id="PTHR24273:SF32">
    <property type="entry name" value="HYALIN"/>
    <property type="match status" value="1"/>
</dbReference>
<feature type="domain" description="HYR" evidence="19">
    <location>
        <begin position="124"/>
        <end position="204"/>
    </location>
</feature>
<dbReference type="PROSITE" id="PS01180">
    <property type="entry name" value="CUB"/>
    <property type="match status" value="8"/>
</dbReference>
<feature type="disulfide bond" evidence="12">
    <location>
        <begin position="4676"/>
        <end position="4722"/>
    </location>
</feature>
<dbReference type="InterPro" id="IPR000082">
    <property type="entry name" value="SEA_dom"/>
</dbReference>
<feature type="disulfide bond" evidence="13">
    <location>
        <begin position="4462"/>
        <end position="4477"/>
    </location>
</feature>
<dbReference type="PROSITE" id="PS00135">
    <property type="entry name" value="TRYPSIN_SER"/>
    <property type="match status" value="1"/>
</dbReference>
<feature type="domain" description="HYR" evidence="19">
    <location>
        <begin position="1931"/>
        <end position="2009"/>
    </location>
</feature>
<dbReference type="InterPro" id="IPR036364">
    <property type="entry name" value="SEA_dom_sf"/>
</dbReference>
<evidence type="ECO:0000256" key="13">
    <source>
        <dbReference type="PROSITE-ProRule" id="PRU00124"/>
    </source>
</evidence>
<dbReference type="GO" id="GO:0004252">
    <property type="term" value="F:serine-type endopeptidase activity"/>
    <property type="evidence" value="ECO:0007669"/>
    <property type="project" value="InterPro"/>
</dbReference>
<feature type="domain" description="HYR" evidence="19">
    <location>
        <begin position="596"/>
        <end position="674"/>
    </location>
</feature>
<sequence length="5047" mass="533463">MDAVFLNSDLSDIYNGTVVNGFTQGSVIVNFTINLIRAPTAPTVTGSTTLSSGVGSIDDQINSVRGQVEVSVKEIIQIADDNGDLTTLGVDSTTLSVTDVSVDVETITVTETPATTIAPSTRTPDEEPPVLVCPDDVTAETEAGAAFGIISWTSPTATDNSGEVTVETDFVPGQLPIGSRNITVTATDAAGNTAECVIVATVVDIEAPVAICPEDITRNTDLGQAYATISWSSPRGTDNSGTISSINADPREGQFAIGSHVITVTVVDPAGLEGQCTFDTVVQDNEVPTVECPATIEVSTDVSSPSSIVTWTVLGQDNSGSVPSLSSSPSSGGSFAIGSTTVVVTALDQSGNMGQCSFNVIVFDSEPPVITCPASIIQATDLGSSSATVTWQATAADNSGDPPTITSSPEPGMLSFGTLTVVAMATDSSENTASCNFTVQIVDEEAPSITCPDNITVATDVGASSAIVTWAGPFASDNSGQATAVTDISLGLWTIGIQTVTGTAVDGSGNEAQCTFWVNVQDLENPMVLCPADITSELAADPVTWDATATDNSEMIANLTSSPSPSDVVLGTNTVTVIAMDPSGNKAECSFVVTLTDTTAPTITCPDDVSGTLAAGQSSVSLAWVEPSATDLSGDVTVTASHSLGDYSIGQVNVTASATDSSGNQASCFFLVTVTDMQDPTISSCPPSQSVNTDSGLATAVVSWTPPTASDNSGSVSLTSDYSSGNPFPIGSTRVTYTATDGSGNSVMTCTFDIAVHDNEIPVISGCPSPLSVNTDSGVASWNANWTEPTASDNSGVQTLTSDYYPGYPLPIGSTTVTYTSTDVIGNSETCMFVVTVIDKEMPLISGCPSSIYVDADSGKSTGTAIWAEPTASDNSGFQTLTSDYNSGNSFPVGTTNVTYISTDDAGNTDTCSFDVTVIGNSSAAIVGSLVIAGTFSAELTDSTSELYQSTAANLVTGFDAIFEPLGSQYIGTSVNGFSNGSIIAGFTVNLESLSATDGTNPATSTTQMISNSINNGIEGGSFGSLSVVPGSSSIPKDTEAPMIRCCPSLLPFSTDSGQSVATAIWTLPKATDNFGVIETITSNYKPGDSFLIGSTMVTYTFTDGSRNNASCNFNVTVIDDENPVISGCPGDQYVTSDIGNATSVVTWTPPTATDNSGNQTLTSTSGPGDYFLIGNNTITYNATDDAGNTESCTFFVVVSDNENPVIFGCPSDQNVNTDSGSATAVVTWRQPRATDNSGSQTLTSTGNPGDYFPIGNKTVTYNATDDAGNTETCTFFVVVSDTENPVISGCPSVQSVDSDIGNATSVVTWTPPTATDNSGNQTLTSTSDPGDYFPIGNNTVTYRSTDGAGNTEACTFFVVVSDNENPVISGCPSDQNVTTDIGNATAVVTWTAPTATDNSGNQTLTSSHNPGDYFPLGNNTVTYYASDDAGNTETCTFFVVVSDNEIPVISGCPSDQNVTTDIGNATAVVTWTAPTATDNSGNQTLTSSHNPGDYFPLGNNTVTYYASDDAGNTETCTFFVVVSDNEIPVISGCPSDQNVTTDIGNATAVVTWTAPTATDNSGNQTLTSSHNPGDYFPLGNNTVTYYASDDAGNTETCTFFVVVSDNEIPVISGCPSDQNVTTDIGNATAVVTWTAPTATDNSGNQTLTSSHNPGDYFPLGNNTVTYYASDDAGNTETCTFFVVVSDNEIPVISGCPSDQNVTTDIGNATAVVTWTAPTATDNSGNQTLTSSHNPGDYFPLGNNTVTYYASDDAGNTETCTFFVVVSDNEIPVISGCPSDQNVTTDIGNATAVVTWTAPTATDNSGNQTLTSSHNPGDYFPLGNNTVTYYASDDAGNTETCTFFVVVSDNEIPVISGCPSDQNVTTDIGNATAVVTWTAPTATDNSGNQTLTSSHNPGDYFPLGNNTVTYYASDDAGNTETCTFFVVVSDNEIPVISGCPSDQNVTTDIGNATAVVTWTAPTATDNSGNQTLTSSHNPGDYFPLGNNTVTYYASDDAGNTETCTFFVVVSDNEIPVISGCPSDQNVTTDIGNATAVVTWTAPTATDNSGNQTLTSSHNPGDYFPLGNNTVTYYASDDAGNTETCTFFVVVSDNEIPVISGCPSDQNVTTDIGNATAVVTWTAPTATDNSGNQTLTSSHNPGDYFPLGNNTVTYYASDDAGNTETCTFFVVVSDNEIPVISGCPSDQNVTTDIGNATAVVTWTAPTATDNSGNQTLTSSHNPGDYFPLGNNTVTYYASDDAGNTETCTFFVVVSDNEIPVISGCPSDQNVTTDIGNATAVVTWTAPTATDNSGNQTLTSSHNPGDYFPLGNNTVTYYASDDAGNTETCTFFVVVSDNEIPVISGCPSDQNVTTDIGNATAVVTWTAPTATDNSGNQTLTSSHNPGDYFPLGNNTVTYYASDDAGNTETCTFFVVVSDNEIPVISGCPSDQNVTTDIGNATAVVTWTAPTATDNSGNQTLTSSHNPGDYFPLGNNTVTYYASDDAGNTETCTFFVVVSDNEIPVISGCPSDQNVTTDIGNATAVVTWTAPTATDNSGNQTLTSSHNPGDYFPLGNNTVTYYASDDAGNTETCTFFVVVSDNEIPVISGCPSDQNVTTDIGNATAVVTWTAPTATDNSGNQTLTSSHNPGDYFPLGNNTVTYYASDDAGNTETCTFFVVVSDNEIPVISGCPSDQNVTTDIGNATAVVTWTAPTATDNSGNQTLTSSHNPGDYFPLGNNTVTYYASDDAGNTETCTFFVVVSDNEIPVISGCPSDQNVTTDIGNDTAVVTWTPPTATDNSGNQTLTSTNNPGDYFPIGNNTVTYYARDYAGNTEACSFFVVVSDNENPVISGCPSDQNVTRGNGNETALVIWTPPTATDNSGNQTLTSTSNPGDYFPIGNNTVTYTSTDGAGNTETCIFILVVTDPMVNISLSVNEMYNLTSPGYPSNYDINLNLQWTVLAPSDYRVMISVTDFRSEAGYDYLHIGGGLTFDPDTWMVRFSGTYDSPTEVLLPGREAWILFFSDYSTTNVGFVLEITTSSEAAGECGASFISCVKRDVCISNSTSCDGSPGCFNGYDEWNCDPSCPSSDIQTIPTSMPYSVISDNYPLAYGNDIECVWVLQAEAYHSLVIDIPNFYLEEDYDFFYIGLGHDRLLESGSLVVTLTGYIASTRYYLGIESYLYFYTDYSNGYSGFVLNVTSIPFELTESCDADQRVPVGSACNGVTDCVDDSDEFGCEDEKPVINGCPSDQNVTTDFGNATAVVTWTPPTATDNSGNQTLTSSHNPGDYFPIGNNTVTYYARDYAGNTEACSFFVVVSDNENPVISGCPSDQNVTRDNGNETALVIWTPPTATDNSGNQILTSTSNPGDYFPIGNNTVTYTSTDGAGNTETCTFILVVTDPMVNISLSVNEMYNLTSPGYPSNYDINLNLQWTVLAPSDYRVMISVTDFRSEAGYDYLHIGGGLTFDPDTWMVRFSGTYDSPTEVLLPGREAWILFFSDYSTTNVGFVLEITTSSEAAGECGASFISCVKRDVCISNSTSCDGSPGCFNGYDEWNCDPSCPSSDIQTIPTSMPYSVISDNYPLAYGNDIECVWVLQAEAYHSLVIDIPNFYLEEDYDFFYIGLGHDRLLESGSLVVTLTGYIASTRYYLGIESYLYFYTDYSNGYSGFVLNVTSIPFELTESCDADQRVPVGSACNGVTDCVDDSDEFGCEDEKPVINGCPSDQNVTTDFGNATAVVTWTPPTATDNSGNQTLTSSHNPGDYFPIGNNTVTYYARDYAGNTEACSFFVVVSDNENPVISGCPSDQNVTRDNGNETALVIWTPPTATDNSGNQTLTSTSNPGDYFPIGNNTVTYTSTDGAGNTETCTFILVVTDPMVNISLSVNEMYNLTSPGYPSNYDINLNLQWTVLAPSDYRVMISVTDFRSEAGYDYLHIGGGLTFDPDTWMVRFSGTYDSPTEVLLPGREAWILFFSDYSTTNVGFVLEITTSSEAAGECGASFISCLKRDVCISNSTSCDGSPGCFNGYDEWNCDPSCPSSDIQTIPTSMPYSVISDNYPLAYGNDIECVWVLQAEAYHSLVIDIPNFYLEEDYDFFYIGLGHDRLLESGSLVVTLTGYIASTRYYLGIESYLYFYTDYSNGYSGFVLNVTSIPFELTESCDADQRVPVGSACNGVTDCVDDSDEFGCEDEKPVINGCPSDQNVTTDFGNATAVVTWTPPTATDNSGNQTLTSSHNPGDYFPIGNNTVTYYARDYAGNTEACSFFVVVSDNENPVISGCPSDQNVTRDNGNETALVIWTPPTATDNSGNQTLTSTSNPGDYFPIGNNTVTYTSTDGAGNTETCTFILVVTDPMVNISLSVNEMYNLTSPGYPSNYDINLNLQWTVLAPSDYRVMISVTDFRSEAGYDYLHIGGGLTFDPDTWMVRFSGTYDSPTEVLLPGREAWILFFSDYITTDVGFVLEITTSSEAAGECGASFISCLKRDVCISNSTSCDGSPICFNGYDEWNCDPRCPSSDIQTIPTSMPYSVISDNYPLAYGNDIECIWVLQAEAYHSLVIDIPNFYLEDGYDFFYIGIGHDRSEPGSLVVRLTGYIASTRYYLGIESYLYFDTDYSNGYSGFVLNVTSIPFELTESCDADQRVPVGSACNGVTDCVDDSDEFGCVCQDDQFQCNGLCRPLSILCDGVMDCEDFSDEEDCPRCEPIQEGSCLGLLPFNQTYYPSSLADINQTLAIESFSVLSAAATTCHTDASLFLCAVLFPECIHDGPTARPCQTTCEAVRSACSSAFESLTGSPWAIACEEEFSNASPLNDGSLADGLLCRGPEGDITNTMICGTRPVFNEAVERIVGGEGSDLGEWPWIGSLSRGATNHQCGATVISREWAITVAHCVGAFDTITVGTISISNGNTSYQHTSSLEITSHPNFTSASGGDDIAVLKLVDPIPAFSDFLRPACLATVGDEINNYRTCYIAGWGHTTEGGSISNDLQQAVVGLIPDEYCGSAYGSFKADSMICAGYQAGGVDTCNGDSGGPLMCEGADGRWHLVGITSFGDGCARPNKPGVYTRVSQFIDFINSVVGQQDFL</sequence>
<dbReference type="CDD" id="cd00112">
    <property type="entry name" value="LDLa"/>
    <property type="match status" value="1"/>
</dbReference>
<feature type="domain" description="HYR" evidence="19">
    <location>
        <begin position="2741"/>
        <end position="2819"/>
    </location>
</feature>
<dbReference type="PROSITE" id="PS50825">
    <property type="entry name" value="HYR"/>
    <property type="match status" value="38"/>
</dbReference>
<evidence type="ECO:0000256" key="2">
    <source>
        <dbReference type="ARBA" id="ARBA00004606"/>
    </source>
</evidence>
<keyword evidence="6" id="KW-0378">Hydrolase</keyword>
<protein>
    <recommendedName>
        <fullName evidence="22">Hyalin</fullName>
    </recommendedName>
</protein>
<evidence type="ECO:0000256" key="5">
    <source>
        <dbReference type="ARBA" id="ARBA00022737"/>
    </source>
</evidence>
<evidence type="ECO:0000256" key="14">
    <source>
        <dbReference type="SAM" id="MobiDB-lite"/>
    </source>
</evidence>
<feature type="domain" description="HYR" evidence="19">
    <location>
        <begin position="2010"/>
        <end position="2092"/>
    </location>
</feature>
<feature type="domain" description="HYR" evidence="19">
    <location>
        <begin position="1445"/>
        <end position="1523"/>
    </location>
</feature>
<dbReference type="PROSITE" id="PS50068">
    <property type="entry name" value="LDLRA_2"/>
    <property type="match status" value="5"/>
</dbReference>
<feature type="disulfide bond" evidence="13">
    <location>
        <begin position="3516"/>
        <end position="3531"/>
    </location>
</feature>
<dbReference type="SUPFAM" id="SSF49854">
    <property type="entry name" value="Spermadhesin, CUB domain"/>
    <property type="match status" value="8"/>
</dbReference>
<dbReference type="CDD" id="cd00041">
    <property type="entry name" value="CUB"/>
    <property type="match status" value="8"/>
</dbReference>
<feature type="domain" description="CUB" evidence="15">
    <location>
        <begin position="2894"/>
        <end position="3016"/>
    </location>
</feature>
<keyword evidence="7" id="KW-0720">Serine protease</keyword>
<accession>A0A7M7N1F5</accession>
<dbReference type="InterPro" id="IPR033116">
    <property type="entry name" value="TRYPSIN_SER"/>
</dbReference>
<feature type="domain" description="CUB" evidence="15">
    <location>
        <begin position="4481"/>
        <end position="4595"/>
    </location>
</feature>
<dbReference type="SUPFAM" id="SSF50494">
    <property type="entry name" value="Trypsin-like serine proteases"/>
    <property type="match status" value="1"/>
</dbReference>
<feature type="domain" description="CUB" evidence="15">
    <location>
        <begin position="3535"/>
        <end position="3650"/>
    </location>
</feature>
<dbReference type="GO" id="GO:0005886">
    <property type="term" value="C:plasma membrane"/>
    <property type="evidence" value="ECO:0007669"/>
    <property type="project" value="UniProtKB-SubCell"/>
</dbReference>
<dbReference type="Gene3D" id="4.10.400.10">
    <property type="entry name" value="Low-density Lipoprotein Receptor"/>
    <property type="match status" value="1"/>
</dbReference>
<feature type="domain" description="HYR" evidence="19">
    <location>
        <begin position="1200"/>
        <end position="1282"/>
    </location>
</feature>
<evidence type="ECO:0000256" key="8">
    <source>
        <dbReference type="ARBA" id="ARBA00022968"/>
    </source>
</evidence>
<feature type="domain" description="HYR" evidence="19">
    <location>
        <begin position="365"/>
        <end position="441"/>
    </location>
</feature>
<feature type="region of interest" description="Disordered" evidence="14">
    <location>
        <begin position="3797"/>
        <end position="3816"/>
    </location>
</feature>
<feature type="domain" description="HYR" evidence="19">
    <location>
        <begin position="2820"/>
        <end position="2902"/>
    </location>
</feature>
<dbReference type="FunFam" id="2.40.10.10:FF:000003">
    <property type="entry name" value="Transmembrane serine protease 3"/>
    <property type="match status" value="1"/>
</dbReference>
<dbReference type="SMART" id="SM00063">
    <property type="entry name" value="FRI"/>
    <property type="match status" value="1"/>
</dbReference>
<dbReference type="InterPro" id="IPR000859">
    <property type="entry name" value="CUB_dom"/>
</dbReference>
<feature type="compositionally biased region" description="Polar residues" evidence="14">
    <location>
        <begin position="3798"/>
        <end position="3815"/>
    </location>
</feature>
<keyword evidence="4" id="KW-0812">Transmembrane</keyword>
<keyword evidence="11 13" id="KW-1015">Disulfide bond</keyword>
<feature type="region of interest" description="Disordered" evidence="14">
    <location>
        <begin position="2851"/>
        <end position="2870"/>
    </location>
</feature>
<feature type="disulfide bond" evidence="12">
    <location>
        <begin position="4668"/>
        <end position="4729"/>
    </location>
</feature>
<evidence type="ECO:0000259" key="17">
    <source>
        <dbReference type="PROSITE" id="PS50038"/>
    </source>
</evidence>
<dbReference type="PRINTS" id="PR00261">
    <property type="entry name" value="LDLRECEPTOR"/>
</dbReference>
<feature type="domain" description="HYR" evidence="19">
    <location>
        <begin position="1037"/>
        <end position="1120"/>
    </location>
</feature>
<feature type="domain" description="HYR" evidence="19">
    <location>
        <begin position="1769"/>
        <end position="1847"/>
    </location>
</feature>
<dbReference type="InterPro" id="IPR043504">
    <property type="entry name" value="Peptidase_S1_PA_chymotrypsin"/>
</dbReference>
<feature type="region of interest" description="Disordered" evidence="14">
    <location>
        <begin position="1311"/>
        <end position="1331"/>
    </location>
</feature>
<feature type="domain" description="HYR" evidence="19">
    <location>
        <begin position="1362"/>
        <end position="1444"/>
    </location>
</feature>
<evidence type="ECO:0000256" key="9">
    <source>
        <dbReference type="ARBA" id="ARBA00022989"/>
    </source>
</evidence>
<evidence type="ECO:0000313" key="20">
    <source>
        <dbReference type="EnsemblMetazoa" id="XP_030829661"/>
    </source>
</evidence>
<feature type="domain" description="HYR" evidence="19">
    <location>
        <begin position="3212"/>
        <end position="3292"/>
    </location>
</feature>
<dbReference type="Gene3D" id="1.10.2000.10">
    <property type="entry name" value="Frizzled cysteine-rich domain"/>
    <property type="match status" value="1"/>
</dbReference>
<dbReference type="SUPFAM" id="SSF57424">
    <property type="entry name" value="LDL receptor-like module"/>
    <property type="match status" value="4"/>
</dbReference>
<dbReference type="InterPro" id="IPR036055">
    <property type="entry name" value="LDL_receptor-like_sf"/>
</dbReference>
<dbReference type="Gene3D" id="2.40.10.10">
    <property type="entry name" value="Trypsin-like serine proteases"/>
    <property type="match status" value="1"/>
</dbReference>
<feature type="domain" description="HYR" evidence="19">
    <location>
        <begin position="1283"/>
        <end position="1361"/>
    </location>
</feature>
<feature type="domain" description="HYR" evidence="19">
    <location>
        <begin position="838"/>
        <end position="920"/>
    </location>
</feature>
<dbReference type="GeneID" id="105446087"/>
<feature type="region of interest" description="Disordered" evidence="14">
    <location>
        <begin position="4270"/>
        <end position="4289"/>
    </location>
</feature>
<feature type="domain" description="HYR" evidence="19">
    <location>
        <begin position="2579"/>
        <end position="2657"/>
    </location>
</feature>
<feature type="domain" description="HYR" evidence="19">
    <location>
        <begin position="2172"/>
        <end position="2254"/>
    </location>
</feature>
<dbReference type="SMART" id="SM00042">
    <property type="entry name" value="CUB"/>
    <property type="match status" value="8"/>
</dbReference>
<feature type="domain" description="HYR" evidence="19">
    <location>
        <begin position="2658"/>
        <end position="2740"/>
    </location>
</feature>
<comment type="subcellular location">
    <subcellularLocation>
        <location evidence="1">Cell membrane</location>
        <topology evidence="1">Single-pass membrane protein</topology>
    </subcellularLocation>
    <subcellularLocation>
        <location evidence="2">Membrane</location>
        <topology evidence="2">Single-pass type II membrane protein</topology>
    </subcellularLocation>
</comment>
<feature type="domain" description="HYR" evidence="19">
    <location>
        <begin position="675"/>
        <end position="758"/>
    </location>
</feature>
<feature type="domain" description="HYR" evidence="19">
    <location>
        <begin position="2417"/>
        <end position="2495"/>
    </location>
</feature>
<organism evidence="20 21">
    <name type="scientific">Strongylocentrotus purpuratus</name>
    <name type="common">Purple sea urchin</name>
    <dbReference type="NCBI Taxonomy" id="7668"/>
    <lineage>
        <taxon>Eukaryota</taxon>
        <taxon>Metazoa</taxon>
        <taxon>Echinodermata</taxon>
        <taxon>Eleutherozoa</taxon>
        <taxon>Echinozoa</taxon>
        <taxon>Echinoidea</taxon>
        <taxon>Euechinoidea</taxon>
        <taxon>Echinacea</taxon>
        <taxon>Camarodonta</taxon>
        <taxon>Echinidea</taxon>
        <taxon>Strongylocentrotidae</taxon>
        <taxon>Strongylocentrotus</taxon>
    </lineage>
</organism>
<dbReference type="SUPFAM" id="SSF82671">
    <property type="entry name" value="SEA domain"/>
    <property type="match status" value="1"/>
</dbReference>
<evidence type="ECO:0000256" key="12">
    <source>
        <dbReference type="PROSITE-ProRule" id="PRU00090"/>
    </source>
</evidence>
<name>A0A7M7N1F5_STRPU</name>
<dbReference type="Proteomes" id="UP000007110">
    <property type="component" value="Unassembled WGS sequence"/>
</dbReference>
<evidence type="ECO:0000259" key="18">
    <source>
        <dbReference type="PROSITE" id="PS50240"/>
    </source>
</evidence>
<dbReference type="RefSeq" id="XP_030829661.1">
    <property type="nucleotide sequence ID" value="XM_030973801.1"/>
</dbReference>
<proteinExistence type="predicted"/>
<dbReference type="EnsemblMetazoa" id="XM_030973801">
    <property type="protein sequence ID" value="XP_030829661"/>
    <property type="gene ID" value="LOC105446087"/>
</dbReference>
<dbReference type="SMART" id="SM00192">
    <property type="entry name" value="LDLa"/>
    <property type="match status" value="8"/>
</dbReference>
<feature type="domain" description="CUB" evidence="15">
    <location>
        <begin position="4008"/>
        <end position="4123"/>
    </location>
</feature>
<feature type="domain" description="FZ" evidence="17">
    <location>
        <begin position="4663"/>
        <end position="4790"/>
    </location>
</feature>
<dbReference type="InterPro" id="IPR035914">
    <property type="entry name" value="Sperma_CUB_dom_sf"/>
</dbReference>
<evidence type="ECO:0000256" key="11">
    <source>
        <dbReference type="ARBA" id="ARBA00023157"/>
    </source>
</evidence>
<feature type="domain" description="HYR" evidence="19">
    <location>
        <begin position="3685"/>
        <end position="3765"/>
    </location>
</feature>
<evidence type="ECO:0000259" key="16">
    <source>
        <dbReference type="PROSITE" id="PS50024"/>
    </source>
</evidence>
<evidence type="ECO:0000256" key="10">
    <source>
        <dbReference type="ARBA" id="ARBA00023136"/>
    </source>
</evidence>
<feature type="domain" description="CUB" evidence="15">
    <location>
        <begin position="3367"/>
        <end position="3489"/>
    </location>
</feature>
<evidence type="ECO:0000256" key="7">
    <source>
        <dbReference type="ARBA" id="ARBA00022825"/>
    </source>
</evidence>
<dbReference type="OrthoDB" id="10012881at2759"/>
<dbReference type="InterPro" id="IPR001254">
    <property type="entry name" value="Trypsin_dom"/>
</dbReference>
<dbReference type="PROSITE" id="PS50240">
    <property type="entry name" value="TRYPSIN_DOM"/>
    <property type="match status" value="1"/>
</dbReference>
<evidence type="ECO:0000256" key="1">
    <source>
        <dbReference type="ARBA" id="ARBA00004162"/>
    </source>
</evidence>
<dbReference type="Pfam" id="PF01392">
    <property type="entry name" value="Fz"/>
    <property type="match status" value="1"/>
</dbReference>
<feature type="domain" description="Peptidase S1" evidence="18">
    <location>
        <begin position="4813"/>
        <end position="5042"/>
    </location>
</feature>
<feature type="domain" description="HYR" evidence="19">
    <location>
        <begin position="4158"/>
        <end position="4238"/>
    </location>
</feature>
<feature type="domain" description="HYR" evidence="19">
    <location>
        <begin position="1848"/>
        <end position="1930"/>
    </location>
</feature>
<dbReference type="GO" id="GO:0006508">
    <property type="term" value="P:proteolysis"/>
    <property type="evidence" value="ECO:0007669"/>
    <property type="project" value="UniProtKB-KW"/>
</dbReference>
<dbReference type="Pfam" id="PF00089">
    <property type="entry name" value="Trypsin"/>
    <property type="match status" value="1"/>
</dbReference>
<feature type="domain" description="HYR" evidence="19">
    <location>
        <begin position="2255"/>
        <end position="2333"/>
    </location>
</feature>
<feature type="compositionally biased region" description="Polar residues" evidence="14">
    <location>
        <begin position="4271"/>
        <end position="4288"/>
    </location>
</feature>
<dbReference type="InterPro" id="IPR020067">
    <property type="entry name" value="Frizzled_dom"/>
</dbReference>
<dbReference type="Pfam" id="PF01390">
    <property type="entry name" value="SEA"/>
    <property type="match status" value="1"/>
</dbReference>
<reference evidence="20" key="2">
    <citation type="submission" date="2021-01" db="UniProtKB">
        <authorList>
            <consortium name="EnsemblMetazoa"/>
        </authorList>
    </citation>
    <scope>IDENTIFICATION</scope>
</reference>
<comment type="caution">
    <text evidence="13">Lacks conserved residue(s) required for the propagation of feature annotation.</text>
</comment>
<evidence type="ECO:0000313" key="21">
    <source>
        <dbReference type="Proteomes" id="UP000007110"/>
    </source>
</evidence>
<evidence type="ECO:0000259" key="15">
    <source>
        <dbReference type="PROSITE" id="PS01180"/>
    </source>
</evidence>
<keyword evidence="21" id="KW-1185">Reference proteome</keyword>
<feature type="domain" description="CUB" evidence="15">
    <location>
        <begin position="3840"/>
        <end position="3962"/>
    </location>
</feature>
<reference evidence="21" key="1">
    <citation type="submission" date="2015-02" db="EMBL/GenBank/DDBJ databases">
        <title>Genome sequencing for Strongylocentrotus purpuratus.</title>
        <authorList>
            <person name="Murali S."/>
            <person name="Liu Y."/>
            <person name="Vee V."/>
            <person name="English A."/>
            <person name="Wang M."/>
            <person name="Skinner E."/>
            <person name="Han Y."/>
            <person name="Muzny D.M."/>
            <person name="Worley K.C."/>
            <person name="Gibbs R.A."/>
        </authorList>
    </citation>
    <scope>NUCLEOTIDE SEQUENCE</scope>
</reference>
<keyword evidence="3" id="KW-0645">Protease</keyword>
<feature type="domain" description="HYR" evidence="19">
    <location>
        <begin position="1524"/>
        <end position="1606"/>
    </location>
</feature>
<dbReference type="CDD" id="cd00190">
    <property type="entry name" value="Tryp_SPc"/>
    <property type="match status" value="1"/>
</dbReference>
<keyword evidence="9" id="KW-1133">Transmembrane helix</keyword>
<feature type="domain" description="HYR" evidence="19">
    <location>
        <begin position="285"/>
        <end position="364"/>
    </location>
</feature>
<feature type="domain" description="HYR" evidence="19">
    <location>
        <begin position="1686"/>
        <end position="1768"/>
    </location>
</feature>
<feature type="domain" description="HYR" evidence="19">
    <location>
        <begin position="3766"/>
        <end position="3848"/>
    </location>
</feature>
<evidence type="ECO:0000259" key="19">
    <source>
        <dbReference type="PROSITE" id="PS50825"/>
    </source>
</evidence>
<feature type="compositionally biased region" description="Polar residues" evidence="14">
    <location>
        <begin position="1311"/>
        <end position="1329"/>
    </location>
</feature>
<feature type="domain" description="HYR" evidence="19">
    <location>
        <begin position="4239"/>
        <end position="4321"/>
    </location>
</feature>
<evidence type="ECO:0008006" key="22">
    <source>
        <dbReference type="Google" id="ProtNLM"/>
    </source>
</evidence>
<dbReference type="InParanoid" id="A0A7M7N1F5"/>
<dbReference type="KEGG" id="spu:105446087"/>
<dbReference type="PROSITE" id="PS50024">
    <property type="entry name" value="SEA"/>
    <property type="match status" value="1"/>
</dbReference>
<dbReference type="Pfam" id="PF02494">
    <property type="entry name" value="HYR"/>
    <property type="match status" value="39"/>
</dbReference>
<feature type="domain" description="HYR" evidence="19">
    <location>
        <begin position="442"/>
        <end position="522"/>
    </location>
</feature>
<evidence type="ECO:0000256" key="4">
    <source>
        <dbReference type="ARBA" id="ARBA00022692"/>
    </source>
</evidence>
<dbReference type="Gene3D" id="3.30.70.960">
    <property type="entry name" value="SEA domain"/>
    <property type="match status" value="1"/>
</dbReference>
<keyword evidence="8" id="KW-0735">Signal-anchor</keyword>
<feature type="disulfide bond" evidence="13">
    <location>
        <begin position="4650"/>
        <end position="4665"/>
    </location>
</feature>
<dbReference type="Pfam" id="PF00431">
    <property type="entry name" value="CUB"/>
    <property type="match status" value="5"/>
</dbReference>
<feature type="compositionally biased region" description="Polar residues" evidence="14">
    <location>
        <begin position="2852"/>
        <end position="2869"/>
    </location>
</feature>
<feature type="domain" description="HYR" evidence="19">
    <location>
        <begin position="3293"/>
        <end position="3375"/>
    </location>
</feature>
<dbReference type="Gene3D" id="2.60.120.290">
    <property type="entry name" value="Spermadhesin, CUB domain"/>
    <property type="match status" value="8"/>
</dbReference>
<feature type="disulfide bond" evidence="13">
    <location>
        <begin position="3989"/>
        <end position="4004"/>
    </location>
</feature>
<dbReference type="SUPFAM" id="SSF63501">
    <property type="entry name" value="Frizzled cysteine-rich domain"/>
    <property type="match status" value="1"/>
</dbReference>
<feature type="domain" description="HYR" evidence="19">
    <location>
        <begin position="1121"/>
        <end position="1199"/>
    </location>
</feature>
<dbReference type="SMART" id="SM00020">
    <property type="entry name" value="Tryp_SPc"/>
    <property type="match status" value="1"/>
</dbReference>
<dbReference type="InterPro" id="IPR002172">
    <property type="entry name" value="LDrepeatLR_classA_rpt"/>
</dbReference>
<keyword evidence="5" id="KW-0677">Repeat</keyword>
<dbReference type="PANTHER" id="PTHR24273">
    <property type="entry name" value="FI04643P-RELATED"/>
    <property type="match status" value="1"/>
</dbReference>
<feature type="domain" description="HYR" evidence="19">
    <location>
        <begin position="205"/>
        <end position="284"/>
    </location>
</feature>
<feature type="domain" description="HYR" evidence="19">
    <location>
        <begin position="2496"/>
        <end position="2578"/>
    </location>
</feature>
<dbReference type="InterPro" id="IPR036790">
    <property type="entry name" value="Frizzled_dom_sf"/>
</dbReference>
<feature type="domain" description="HYR" evidence="19">
    <location>
        <begin position="1607"/>
        <end position="1685"/>
    </location>
</feature>
<dbReference type="PROSITE" id="PS50038">
    <property type="entry name" value="FZ"/>
    <property type="match status" value="1"/>
</dbReference>
<evidence type="ECO:0000256" key="6">
    <source>
        <dbReference type="ARBA" id="ARBA00022801"/>
    </source>
</evidence>
<dbReference type="CDD" id="cd07066">
    <property type="entry name" value="CRD_FZ"/>
    <property type="match status" value="1"/>
</dbReference>
<feature type="domain" description="HYR" evidence="19">
    <location>
        <begin position="759"/>
        <end position="837"/>
    </location>
</feature>
<feature type="domain" description="CUB" evidence="15">
    <location>
        <begin position="3062"/>
        <end position="3177"/>
    </location>
</feature>